<dbReference type="RefSeq" id="WP_038257665.1">
    <property type="nucleotide sequence ID" value="NZ_CAWLUU010000199.1"/>
</dbReference>
<comment type="caution">
    <text evidence="1">The sequence shown here is derived from an EMBL/GenBank/DDBJ whole genome shotgun (WGS) entry which is preliminary data.</text>
</comment>
<protein>
    <recommendedName>
        <fullName evidence="2">YkgJ family cysteine cluster protein</fullName>
    </recommendedName>
</protein>
<reference evidence="1" key="1">
    <citation type="submission" date="2013-07" db="EMBL/GenBank/DDBJ databases">
        <title>Sub-species coevolution in mutualistic symbiosis.</title>
        <authorList>
            <person name="Murfin K."/>
            <person name="Klassen J."/>
            <person name="Lee M."/>
            <person name="Forst S."/>
            <person name="Stock P."/>
            <person name="Goodrich-Blair H."/>
        </authorList>
    </citation>
    <scope>NUCLEOTIDE SEQUENCE [LARGE SCALE GENOMIC DNA]</scope>
    <source>
        <strain evidence="1">Oregonense</strain>
    </source>
</reference>
<proteinExistence type="predicted"/>
<evidence type="ECO:0000313" key="1">
    <source>
        <dbReference type="EMBL" id="CDH06497.1"/>
    </source>
</evidence>
<dbReference type="AlphaFoldDB" id="A0A077NWG1"/>
<organism evidence="1">
    <name type="scientific">Xenorhabdus bovienii str. oregonense</name>
    <dbReference type="NCBI Taxonomy" id="1398202"/>
    <lineage>
        <taxon>Bacteria</taxon>
        <taxon>Pseudomonadati</taxon>
        <taxon>Pseudomonadota</taxon>
        <taxon>Gammaproteobacteria</taxon>
        <taxon>Enterobacterales</taxon>
        <taxon>Morganellaceae</taxon>
        <taxon>Xenorhabdus</taxon>
    </lineage>
</organism>
<dbReference type="Proteomes" id="UP000028483">
    <property type="component" value="Unassembled WGS sequence"/>
</dbReference>
<name>A0A077NWG1_XENBV</name>
<gene>
    <name evidence="1" type="ORF">XBO1_2290034</name>
</gene>
<dbReference type="HOGENOM" id="CLU_1643052_0_0_6"/>
<accession>A0A077NWG1</accession>
<evidence type="ECO:0008006" key="2">
    <source>
        <dbReference type="Google" id="ProtNLM"/>
    </source>
</evidence>
<dbReference type="EMBL" id="CBSX010000145">
    <property type="protein sequence ID" value="CDH06497.1"/>
    <property type="molecule type" value="Genomic_DNA"/>
</dbReference>
<sequence>MLKSSIALRVEAYDFEIVSIYMFMQEKFEEHLKEDTKRAIKEAYSIIKDMDEHEHYVTNVKCPFLVDSMCSIYPVRPISCAGYNSASEEACKLSYDNPACLDGVIPQDPQIAYLRDITHSLVRTALKKEDKPMLELISSINKIIDQPTLITRWRQNGALPQ</sequence>